<dbReference type="EMBL" id="CCSD01000054">
    <property type="protein sequence ID" value="CDZ88737.1"/>
    <property type="molecule type" value="Genomic_DNA"/>
</dbReference>
<evidence type="ECO:0000313" key="1">
    <source>
        <dbReference type="EMBL" id="CDZ88737.1"/>
    </source>
</evidence>
<dbReference type="Proteomes" id="UP000042997">
    <property type="component" value="Unassembled WGS sequence"/>
</dbReference>
<sequence>MLRLSLVGYRCLAAVRSETGYVPVGHRQRHPRTATPPAEPYAPTVSVFGSDLPDPVRTVSIDDRLRTLGP</sequence>
<organism evidence="1 2">
    <name type="scientific">Rhodococcus ruber</name>
    <dbReference type="NCBI Taxonomy" id="1830"/>
    <lineage>
        <taxon>Bacteria</taxon>
        <taxon>Bacillati</taxon>
        <taxon>Actinomycetota</taxon>
        <taxon>Actinomycetes</taxon>
        <taxon>Mycobacteriales</taxon>
        <taxon>Nocardiaceae</taxon>
        <taxon>Rhodococcus</taxon>
    </lineage>
</organism>
<reference evidence="1 2" key="1">
    <citation type="journal article" date="2014" name="Genome Announc.">
        <title>Draft Genome Sequence of Propane- and Butane-Oxidizing Actinobacterium Rhodococcus ruber IEGM 231.</title>
        <authorList>
            <person name="Ivshina I.B."/>
            <person name="Kuyukina M.S."/>
            <person name="Krivoruchko A.V."/>
            <person name="Barbe V."/>
            <person name="Fischer C."/>
        </authorList>
    </citation>
    <scope>NUCLEOTIDE SEQUENCE [LARGE SCALE GENOMIC DNA]</scope>
</reference>
<proteinExistence type="predicted"/>
<dbReference type="AlphaFoldDB" id="A0A098BKJ2"/>
<gene>
    <name evidence="1" type="ORF">RHRU231_430115</name>
</gene>
<accession>A0A098BKJ2</accession>
<protein>
    <submittedName>
        <fullName evidence="1">Uncharacterized protein</fullName>
    </submittedName>
</protein>
<evidence type="ECO:0000313" key="2">
    <source>
        <dbReference type="Proteomes" id="UP000042997"/>
    </source>
</evidence>
<name>A0A098BKJ2_9NOCA</name>